<keyword evidence="2" id="KW-1185">Reference proteome</keyword>
<evidence type="ECO:0000313" key="1">
    <source>
        <dbReference type="EMBL" id="KAJ0034762.1"/>
    </source>
</evidence>
<gene>
    <name evidence="1" type="ORF">Pint_26118</name>
</gene>
<name>A0ACC0YF46_9ROSI</name>
<reference evidence="2" key="1">
    <citation type="journal article" date="2023" name="G3 (Bethesda)">
        <title>Genome assembly and association tests identify interacting loci associated with vigor, precocity, and sex in interspecific pistachio rootstocks.</title>
        <authorList>
            <person name="Palmer W."/>
            <person name="Jacygrad E."/>
            <person name="Sagayaradj S."/>
            <person name="Cavanaugh K."/>
            <person name="Han R."/>
            <person name="Bertier L."/>
            <person name="Beede B."/>
            <person name="Kafkas S."/>
            <person name="Golino D."/>
            <person name="Preece J."/>
            <person name="Michelmore R."/>
        </authorList>
    </citation>
    <scope>NUCLEOTIDE SEQUENCE [LARGE SCALE GENOMIC DNA]</scope>
</reference>
<evidence type="ECO:0000313" key="2">
    <source>
        <dbReference type="Proteomes" id="UP001163603"/>
    </source>
</evidence>
<protein>
    <submittedName>
        <fullName evidence="1">Uncharacterized protein</fullName>
    </submittedName>
</protein>
<proteinExistence type="predicted"/>
<comment type="caution">
    <text evidence="1">The sequence shown here is derived from an EMBL/GenBank/DDBJ whole genome shotgun (WGS) entry which is preliminary data.</text>
</comment>
<dbReference type="EMBL" id="CM047742">
    <property type="protein sequence ID" value="KAJ0034762.1"/>
    <property type="molecule type" value="Genomic_DNA"/>
</dbReference>
<accession>A0ACC0YF46</accession>
<dbReference type="Proteomes" id="UP001163603">
    <property type="component" value="Chromosome 7"/>
</dbReference>
<organism evidence="1 2">
    <name type="scientific">Pistacia integerrima</name>
    <dbReference type="NCBI Taxonomy" id="434235"/>
    <lineage>
        <taxon>Eukaryota</taxon>
        <taxon>Viridiplantae</taxon>
        <taxon>Streptophyta</taxon>
        <taxon>Embryophyta</taxon>
        <taxon>Tracheophyta</taxon>
        <taxon>Spermatophyta</taxon>
        <taxon>Magnoliopsida</taxon>
        <taxon>eudicotyledons</taxon>
        <taxon>Gunneridae</taxon>
        <taxon>Pentapetalae</taxon>
        <taxon>rosids</taxon>
        <taxon>malvids</taxon>
        <taxon>Sapindales</taxon>
        <taxon>Anacardiaceae</taxon>
        <taxon>Pistacia</taxon>
    </lineage>
</organism>
<sequence length="124" mass="14372">MFLSFLFVFILWSLPHRFENGSIVPTIIFQHPFMFHAFVISIIFSFTGAFSLLLLGNKPKIATIRRCYFVVSILCMASALSILACALFLESCRLVSHQKKENFFFFFSSYLTQESKVDYNEKTN</sequence>